<organism evidence="1 2">
    <name type="scientific">Aspergillus welwitschiae</name>
    <dbReference type="NCBI Taxonomy" id="1341132"/>
    <lineage>
        <taxon>Eukaryota</taxon>
        <taxon>Fungi</taxon>
        <taxon>Dikarya</taxon>
        <taxon>Ascomycota</taxon>
        <taxon>Pezizomycotina</taxon>
        <taxon>Eurotiomycetes</taxon>
        <taxon>Eurotiomycetidae</taxon>
        <taxon>Eurotiales</taxon>
        <taxon>Aspergillaceae</taxon>
        <taxon>Aspergillus</taxon>
        <taxon>Aspergillus subgen. Circumdati</taxon>
    </lineage>
</organism>
<name>A0A3F3PK40_9EURO</name>
<sequence length="67" mass="7130">MRSGRPEPAVMINRGYCVLRRAYHTVIEGLPVGGTERVVAVVCLGGYCSIEGQAVVLVAMELPNSAL</sequence>
<keyword evidence="2" id="KW-1185">Reference proteome</keyword>
<dbReference type="GeneID" id="38136626"/>
<dbReference type="AlphaFoldDB" id="A0A3F3PK40"/>
<dbReference type="Proteomes" id="UP000253729">
    <property type="component" value="Unassembled WGS sequence"/>
</dbReference>
<evidence type="ECO:0000313" key="1">
    <source>
        <dbReference type="EMBL" id="RDH27301.1"/>
    </source>
</evidence>
<reference evidence="1 2" key="1">
    <citation type="submission" date="2018-07" db="EMBL/GenBank/DDBJ databases">
        <title>The genomes of Aspergillus section Nigri reveals drivers in fungal speciation.</title>
        <authorList>
            <consortium name="DOE Joint Genome Institute"/>
            <person name="Vesth T.C."/>
            <person name="Nybo J."/>
            <person name="Theobald S."/>
            <person name="Brandl J."/>
            <person name="Frisvad J.C."/>
            <person name="Nielsen K.F."/>
            <person name="Lyhne E.K."/>
            <person name="Kogle M.E."/>
            <person name="Kuo A."/>
            <person name="Riley R."/>
            <person name="Clum A."/>
            <person name="Nolan M."/>
            <person name="Lipzen A."/>
            <person name="Salamov A."/>
            <person name="Henrissat B."/>
            <person name="Wiebenga A."/>
            <person name="De vries R.P."/>
            <person name="Grigoriev I.V."/>
            <person name="Mortensen U.H."/>
            <person name="Andersen M.R."/>
            <person name="Baker S.E."/>
        </authorList>
    </citation>
    <scope>NUCLEOTIDE SEQUENCE [LARGE SCALE GENOMIC DNA]</scope>
    <source>
        <strain evidence="1 2">CBS 139.54b</strain>
    </source>
</reference>
<dbReference type="EMBL" id="KZ852094">
    <property type="protein sequence ID" value="RDH27301.1"/>
    <property type="molecule type" value="Genomic_DNA"/>
</dbReference>
<protein>
    <submittedName>
        <fullName evidence="1">Uncharacterized protein</fullName>
    </submittedName>
</protein>
<dbReference type="RefSeq" id="XP_026620323.1">
    <property type="nucleotide sequence ID" value="XM_026768270.1"/>
</dbReference>
<proteinExistence type="predicted"/>
<evidence type="ECO:0000313" key="2">
    <source>
        <dbReference type="Proteomes" id="UP000253729"/>
    </source>
</evidence>
<accession>A0A3F3PK40</accession>
<gene>
    <name evidence="1" type="ORF">BDQ94DRAFT_154209</name>
</gene>